<comment type="caution">
    <text evidence="2">The sequence shown here is derived from an EMBL/GenBank/DDBJ whole genome shotgun (WGS) entry which is preliminary data.</text>
</comment>
<name>A0A9X0AL89_9HELO</name>
<reference evidence="2" key="1">
    <citation type="submission" date="2022-11" db="EMBL/GenBank/DDBJ databases">
        <title>Genome Resource of Sclerotinia nivalis Strain SnTB1, a Plant Pathogen Isolated from American Ginseng.</title>
        <authorList>
            <person name="Fan S."/>
        </authorList>
    </citation>
    <scope>NUCLEOTIDE SEQUENCE</scope>
    <source>
        <strain evidence="2">SnTB1</strain>
    </source>
</reference>
<accession>A0A9X0AL89</accession>
<organism evidence="2 3">
    <name type="scientific">Sclerotinia nivalis</name>
    <dbReference type="NCBI Taxonomy" id="352851"/>
    <lineage>
        <taxon>Eukaryota</taxon>
        <taxon>Fungi</taxon>
        <taxon>Dikarya</taxon>
        <taxon>Ascomycota</taxon>
        <taxon>Pezizomycotina</taxon>
        <taxon>Leotiomycetes</taxon>
        <taxon>Helotiales</taxon>
        <taxon>Sclerotiniaceae</taxon>
        <taxon>Sclerotinia</taxon>
    </lineage>
</organism>
<protein>
    <submittedName>
        <fullName evidence="2">Uncharacterized protein</fullName>
    </submittedName>
</protein>
<evidence type="ECO:0000256" key="1">
    <source>
        <dbReference type="SAM" id="MobiDB-lite"/>
    </source>
</evidence>
<gene>
    <name evidence="2" type="ORF">OCU04_007160</name>
</gene>
<evidence type="ECO:0000313" key="3">
    <source>
        <dbReference type="Proteomes" id="UP001152300"/>
    </source>
</evidence>
<evidence type="ECO:0000313" key="2">
    <source>
        <dbReference type="EMBL" id="KAJ8064851.1"/>
    </source>
</evidence>
<dbReference type="AlphaFoldDB" id="A0A9X0AL89"/>
<dbReference type="Proteomes" id="UP001152300">
    <property type="component" value="Unassembled WGS sequence"/>
</dbReference>
<keyword evidence="3" id="KW-1185">Reference proteome</keyword>
<dbReference type="EMBL" id="JAPEIS010000007">
    <property type="protein sequence ID" value="KAJ8064851.1"/>
    <property type="molecule type" value="Genomic_DNA"/>
</dbReference>
<feature type="compositionally biased region" description="Basic and acidic residues" evidence="1">
    <location>
        <begin position="161"/>
        <end position="172"/>
    </location>
</feature>
<proteinExistence type="predicted"/>
<feature type="region of interest" description="Disordered" evidence="1">
    <location>
        <begin position="1"/>
        <end position="26"/>
    </location>
</feature>
<sequence length="240" mass="26650">MAITPSKKSDAHQAQSSPRKSASYPPCILNANHISLSQSRILSRRLHRLHNQRNPNRNPRNFTYSTTPRRIYAKTRHAMSKPRSANLIQDRGREASIILRRGGRRRYESGECSCGHFLVDGTSLSVADGCKDEVVTSVEKMSDGGELGVFESVSTAGDVDMDVKGEGSDRNRRSLAPTPDSVRGNSGAENEIHVDGNSFNFPPGLPMSIQKHQQHRKQLDRGDPVSLPLRLSTPAWKRQE</sequence>
<feature type="region of interest" description="Disordered" evidence="1">
    <location>
        <begin position="158"/>
        <end position="240"/>
    </location>
</feature>